<organism evidence="4 5">
    <name type="scientific">Bacteroides stercorirosoris</name>
    <dbReference type="NCBI Taxonomy" id="871324"/>
    <lineage>
        <taxon>Bacteria</taxon>
        <taxon>Pseudomonadati</taxon>
        <taxon>Bacteroidota</taxon>
        <taxon>Bacteroidia</taxon>
        <taxon>Bacteroidales</taxon>
        <taxon>Bacteroidaceae</taxon>
        <taxon>Bacteroides</taxon>
    </lineage>
</organism>
<evidence type="ECO:0000256" key="2">
    <source>
        <dbReference type="ARBA" id="ARBA00022679"/>
    </source>
</evidence>
<dbReference type="InterPro" id="IPR001173">
    <property type="entry name" value="Glyco_trans_2-like"/>
</dbReference>
<evidence type="ECO:0000259" key="3">
    <source>
        <dbReference type="Pfam" id="PF00535"/>
    </source>
</evidence>
<dbReference type="EMBL" id="FQZN01000006">
    <property type="protein sequence ID" value="SHI71107.1"/>
    <property type="molecule type" value="Genomic_DNA"/>
</dbReference>
<dbReference type="AlphaFoldDB" id="A0A1M6DCU3"/>
<dbReference type="PANTHER" id="PTHR22916:SF51">
    <property type="entry name" value="GLYCOSYLTRANSFERASE EPSH-RELATED"/>
    <property type="match status" value="1"/>
</dbReference>
<dbReference type="InterPro" id="IPR029044">
    <property type="entry name" value="Nucleotide-diphossugar_trans"/>
</dbReference>
<protein>
    <submittedName>
        <fullName evidence="4">Glycosyltransferase involved in cell wall bisynthesis</fullName>
    </submittedName>
</protein>
<accession>A0A1M6DCU3</accession>
<dbReference type="PANTHER" id="PTHR22916">
    <property type="entry name" value="GLYCOSYLTRANSFERASE"/>
    <property type="match status" value="1"/>
</dbReference>
<dbReference type="RefSeq" id="WP_051568827.1">
    <property type="nucleotide sequence ID" value="NZ_FQZN01000006.1"/>
</dbReference>
<proteinExistence type="predicted"/>
<keyword evidence="1" id="KW-0328">Glycosyltransferase</keyword>
<dbReference type="Proteomes" id="UP000184192">
    <property type="component" value="Unassembled WGS sequence"/>
</dbReference>
<dbReference type="CDD" id="cd00761">
    <property type="entry name" value="Glyco_tranf_GTA_type"/>
    <property type="match status" value="1"/>
</dbReference>
<sequence length="336" mass="40231">MNNSPLISIITPVYNVERYLVQCIESIIAQTFQEWELLLIDDGSTDKSGAICDEYALKDERIRVLHKENSGQADSRNVALQHAKADLIGFVDSDDWIEADMYDILYHTLVNNQADISICGYYWDYKDRMEASCSGGGITVYNCNEALNLILEDKEIKSFLWDKLFCRKVITDLLPKSFYYEDYATLFKWFIKAEKIVCCWKPEYHYRQRKGSTDHDRDPLKKYHFFVAEQERYHYLREHRLLPERLEEFAAKVVMIGVQETKGIARYAKDRTKAFYYIQKIRLELRQYLPVDYRYLGIKRYVRLWKLQHFLSWYVWSMRFSELFKFGNRSKGNYYE</sequence>
<reference evidence="5" key="1">
    <citation type="submission" date="2016-11" db="EMBL/GenBank/DDBJ databases">
        <authorList>
            <person name="Varghese N."/>
            <person name="Submissions S."/>
        </authorList>
    </citation>
    <scope>NUCLEOTIDE SEQUENCE [LARGE SCALE GENOMIC DNA]</scope>
    <source>
        <strain evidence="5">DSM 26884</strain>
    </source>
</reference>
<evidence type="ECO:0000313" key="5">
    <source>
        <dbReference type="Proteomes" id="UP000184192"/>
    </source>
</evidence>
<evidence type="ECO:0000256" key="1">
    <source>
        <dbReference type="ARBA" id="ARBA00022676"/>
    </source>
</evidence>
<evidence type="ECO:0000313" key="4">
    <source>
        <dbReference type="EMBL" id="SHI71107.1"/>
    </source>
</evidence>
<name>A0A1M6DCU3_9BACE</name>
<dbReference type="Gene3D" id="3.90.550.10">
    <property type="entry name" value="Spore Coat Polysaccharide Biosynthesis Protein SpsA, Chain A"/>
    <property type="match status" value="1"/>
</dbReference>
<keyword evidence="2 4" id="KW-0808">Transferase</keyword>
<dbReference type="eggNOG" id="COG1216">
    <property type="taxonomic scope" value="Bacteria"/>
</dbReference>
<dbReference type="Pfam" id="PF00535">
    <property type="entry name" value="Glycos_transf_2"/>
    <property type="match status" value="1"/>
</dbReference>
<keyword evidence="5" id="KW-1185">Reference proteome</keyword>
<dbReference type="SUPFAM" id="SSF53448">
    <property type="entry name" value="Nucleotide-diphospho-sugar transferases"/>
    <property type="match status" value="1"/>
</dbReference>
<dbReference type="GeneID" id="92711478"/>
<feature type="domain" description="Glycosyltransferase 2-like" evidence="3">
    <location>
        <begin position="8"/>
        <end position="127"/>
    </location>
</feature>
<dbReference type="GO" id="GO:0016758">
    <property type="term" value="F:hexosyltransferase activity"/>
    <property type="evidence" value="ECO:0007669"/>
    <property type="project" value="UniProtKB-ARBA"/>
</dbReference>
<gene>
    <name evidence="4" type="ORF">SAMN05444350_10687</name>
</gene>